<gene>
    <name evidence="2" type="ORF">MVEN_00162000</name>
</gene>
<keyword evidence="3" id="KW-1185">Reference proteome</keyword>
<dbReference type="Proteomes" id="UP000620124">
    <property type="component" value="Unassembled WGS sequence"/>
</dbReference>
<accession>A0A8H6YZW7</accession>
<keyword evidence="1" id="KW-0812">Transmembrane</keyword>
<sequence>MPGGLHAVDTRRSEVESLIHALEVTWFLAAAEICLYGAYFVMFAFYLHLLRTRRMVKHGFLAIATIALFILCTVHCALVLATAILSTRIEVEIREGLERPGGANSGSFTILALAAEAVYVTTNVIADGIFVYRCYAIWNFRFKVVIFPIFLTLAVAGAFRVFHCYQQCCLFTVRRRHWFLPFNWDLPSHDFRIDVVNCWSHLVPRMGSSADGSKSSKQVPHRQCNDSGALYLIGGLAFVIVTPETSTVASLSGTVLGQLVGIAPTIIAVRVGLGYSVESVDSFVTPTPRRVASKFMAARVESVDEILYISPVGVKMETV</sequence>
<feature type="transmembrane region" description="Helical" evidence="1">
    <location>
        <begin position="105"/>
        <end position="132"/>
    </location>
</feature>
<protein>
    <submittedName>
        <fullName evidence="2">Uncharacterized protein</fullName>
    </submittedName>
</protein>
<dbReference type="AlphaFoldDB" id="A0A8H6YZW7"/>
<comment type="caution">
    <text evidence="2">The sequence shown here is derived from an EMBL/GenBank/DDBJ whole genome shotgun (WGS) entry which is preliminary data.</text>
</comment>
<proteinExistence type="predicted"/>
<keyword evidence="1" id="KW-0472">Membrane</keyword>
<name>A0A8H6YZW7_9AGAR</name>
<keyword evidence="1" id="KW-1133">Transmembrane helix</keyword>
<feature type="transmembrane region" description="Helical" evidence="1">
    <location>
        <begin position="59"/>
        <end position="85"/>
    </location>
</feature>
<evidence type="ECO:0000313" key="3">
    <source>
        <dbReference type="Proteomes" id="UP000620124"/>
    </source>
</evidence>
<organism evidence="2 3">
    <name type="scientific">Mycena venus</name>
    <dbReference type="NCBI Taxonomy" id="2733690"/>
    <lineage>
        <taxon>Eukaryota</taxon>
        <taxon>Fungi</taxon>
        <taxon>Dikarya</taxon>
        <taxon>Basidiomycota</taxon>
        <taxon>Agaricomycotina</taxon>
        <taxon>Agaricomycetes</taxon>
        <taxon>Agaricomycetidae</taxon>
        <taxon>Agaricales</taxon>
        <taxon>Marasmiineae</taxon>
        <taxon>Mycenaceae</taxon>
        <taxon>Mycena</taxon>
    </lineage>
</organism>
<evidence type="ECO:0000256" key="1">
    <source>
        <dbReference type="SAM" id="Phobius"/>
    </source>
</evidence>
<evidence type="ECO:0000313" key="2">
    <source>
        <dbReference type="EMBL" id="KAF7368399.1"/>
    </source>
</evidence>
<feature type="transmembrane region" description="Helical" evidence="1">
    <location>
        <begin position="144"/>
        <end position="162"/>
    </location>
</feature>
<dbReference type="OrthoDB" id="3226582at2759"/>
<feature type="transmembrane region" description="Helical" evidence="1">
    <location>
        <begin position="26"/>
        <end position="47"/>
    </location>
</feature>
<dbReference type="EMBL" id="JACAZI010000002">
    <property type="protein sequence ID" value="KAF7368399.1"/>
    <property type="molecule type" value="Genomic_DNA"/>
</dbReference>
<reference evidence="2" key="1">
    <citation type="submission" date="2020-05" db="EMBL/GenBank/DDBJ databases">
        <title>Mycena genomes resolve the evolution of fungal bioluminescence.</title>
        <authorList>
            <person name="Tsai I.J."/>
        </authorList>
    </citation>
    <scope>NUCLEOTIDE SEQUENCE</scope>
    <source>
        <strain evidence="2">CCC161011</strain>
    </source>
</reference>